<dbReference type="VEuPathDB" id="TriTrypDB:BSAL_83205"/>
<feature type="signal peptide" evidence="1">
    <location>
        <begin position="1"/>
        <end position="18"/>
    </location>
</feature>
<reference evidence="3" key="1">
    <citation type="submission" date="2015-09" db="EMBL/GenBank/DDBJ databases">
        <authorList>
            <consortium name="Pathogen Informatics"/>
        </authorList>
    </citation>
    <scope>NUCLEOTIDE SEQUENCE [LARGE SCALE GENOMIC DNA]</scope>
    <source>
        <strain evidence="3">Lake Konstanz</strain>
    </source>
</reference>
<keyword evidence="3" id="KW-1185">Reference proteome</keyword>
<keyword evidence="1" id="KW-0732">Signal</keyword>
<gene>
    <name evidence="2" type="ORF">BSAL_83205</name>
</gene>
<accession>A0A0S4J3M0</accession>
<evidence type="ECO:0000313" key="2">
    <source>
        <dbReference type="EMBL" id="CUG68689.1"/>
    </source>
</evidence>
<organism evidence="2 3">
    <name type="scientific">Bodo saltans</name>
    <name type="common">Flagellated protozoan</name>
    <dbReference type="NCBI Taxonomy" id="75058"/>
    <lineage>
        <taxon>Eukaryota</taxon>
        <taxon>Discoba</taxon>
        <taxon>Euglenozoa</taxon>
        <taxon>Kinetoplastea</taxon>
        <taxon>Metakinetoplastina</taxon>
        <taxon>Eubodonida</taxon>
        <taxon>Bodonidae</taxon>
        <taxon>Bodo</taxon>
    </lineage>
</organism>
<dbReference type="AlphaFoldDB" id="A0A0S4J3M0"/>
<evidence type="ECO:0000256" key="1">
    <source>
        <dbReference type="SAM" id="SignalP"/>
    </source>
</evidence>
<dbReference type="EMBL" id="CYKH01000931">
    <property type="protein sequence ID" value="CUG68689.1"/>
    <property type="molecule type" value="Genomic_DNA"/>
</dbReference>
<protein>
    <submittedName>
        <fullName evidence="2">GPI-anchored surface protein, putative</fullName>
    </submittedName>
</protein>
<name>A0A0S4J3M0_BODSA</name>
<sequence length="189" mass="20775">MKTFFALIACCLLYICRSSERSNLLLERSPLVLVDDEQYAPTTSPTPYVTEFRWSGGGVSGPTEGEENVHLDTTIHVDFLREFESAVGVPAASFDSFDTLNATQHSVATFVNFFTSNVAVNTNPDCADRFNASHQLLCHVWAAQQHIKKSSGSHDNNSTIDGNGASFLFKGTALHSMCSLFLACAEWKR</sequence>
<dbReference type="Proteomes" id="UP000051952">
    <property type="component" value="Unassembled WGS sequence"/>
</dbReference>
<feature type="non-terminal residue" evidence="2">
    <location>
        <position position="189"/>
    </location>
</feature>
<evidence type="ECO:0000313" key="3">
    <source>
        <dbReference type="Proteomes" id="UP000051952"/>
    </source>
</evidence>
<proteinExistence type="predicted"/>
<feature type="chain" id="PRO_5006621849" evidence="1">
    <location>
        <begin position="19"/>
        <end position="189"/>
    </location>
</feature>